<dbReference type="EMBL" id="UZAU01000618">
    <property type="status" value="NOT_ANNOTATED_CDS"/>
    <property type="molecule type" value="Genomic_DNA"/>
</dbReference>
<dbReference type="PANTHER" id="PTHR36342:SF1">
    <property type="entry name" value="PTB DOMAIN ENGULFMENT ADAPTER"/>
    <property type="match status" value="1"/>
</dbReference>
<evidence type="ECO:0000313" key="2">
    <source>
        <dbReference type="EnsemblPlants" id="cds.evm.model.06.1826"/>
    </source>
</evidence>
<proteinExistence type="predicted"/>
<reference evidence="2" key="2">
    <citation type="submission" date="2021-03" db="UniProtKB">
        <authorList>
            <consortium name="EnsemblPlants"/>
        </authorList>
    </citation>
    <scope>IDENTIFICATION</scope>
</reference>
<evidence type="ECO:0000313" key="3">
    <source>
        <dbReference type="Proteomes" id="UP000596661"/>
    </source>
</evidence>
<sequence>MTVSVNGVCTTKNHSSLERGGVRPRRRRCLLRKSVKIGFSSDSILRSCGSTTTPLRSKVYPHINSFLSDSSSSFPVPYSRSKPGSVVDDGRSLYSTSSSYKKNGAPSRSVPRRIMASPSQLTNCGTRESGRDHVYVAAFPLRAAKGPPQLLMSAAYSLNLWDFQHFVVIIKPHSPPPHSQVLVYDFQPKDPENIFVALEVLSGRSIPGVVLIRNLSKLPRSNCWFVGSSKVNATAMACEFNKNWGTHLRVGHHDCRDYTNGLVEYLTGEKHVLERLKRSNKG</sequence>
<feature type="region of interest" description="Disordered" evidence="1">
    <location>
        <begin position="79"/>
        <end position="110"/>
    </location>
</feature>
<accession>A0A803PW41</accession>
<dbReference type="Gramene" id="evm.model.06.1826">
    <property type="protein sequence ID" value="cds.evm.model.06.1826"/>
    <property type="gene ID" value="evm.TU.06.1826"/>
</dbReference>
<keyword evidence="3" id="KW-1185">Reference proteome</keyword>
<name>A0A803PW41_CANSA</name>
<dbReference type="Proteomes" id="UP000596661">
    <property type="component" value="Chromosome 6"/>
</dbReference>
<evidence type="ECO:0000256" key="1">
    <source>
        <dbReference type="SAM" id="MobiDB-lite"/>
    </source>
</evidence>
<organism evidence="2 3">
    <name type="scientific">Cannabis sativa</name>
    <name type="common">Hemp</name>
    <name type="synonym">Marijuana</name>
    <dbReference type="NCBI Taxonomy" id="3483"/>
    <lineage>
        <taxon>Eukaryota</taxon>
        <taxon>Viridiplantae</taxon>
        <taxon>Streptophyta</taxon>
        <taxon>Embryophyta</taxon>
        <taxon>Tracheophyta</taxon>
        <taxon>Spermatophyta</taxon>
        <taxon>Magnoliopsida</taxon>
        <taxon>eudicotyledons</taxon>
        <taxon>Gunneridae</taxon>
        <taxon>Pentapetalae</taxon>
        <taxon>rosids</taxon>
        <taxon>fabids</taxon>
        <taxon>Rosales</taxon>
        <taxon>Cannabaceae</taxon>
        <taxon>Cannabis</taxon>
    </lineage>
</organism>
<dbReference type="EnsemblPlants" id="evm.model.06.1826">
    <property type="protein sequence ID" value="cds.evm.model.06.1826"/>
    <property type="gene ID" value="evm.TU.06.1826"/>
</dbReference>
<protein>
    <submittedName>
        <fullName evidence="2">Uncharacterized protein</fullName>
    </submittedName>
</protein>
<dbReference type="AlphaFoldDB" id="A0A803PW41"/>
<reference evidence="2" key="1">
    <citation type="submission" date="2018-11" db="EMBL/GenBank/DDBJ databases">
        <authorList>
            <person name="Grassa J C."/>
        </authorList>
    </citation>
    <scope>NUCLEOTIDE SEQUENCE [LARGE SCALE GENOMIC DNA]</scope>
</reference>
<dbReference type="PANTHER" id="PTHR36342">
    <property type="entry name" value="PTB DOMAIN ENGULFMENT ADAPTER"/>
    <property type="match status" value="1"/>
</dbReference>